<dbReference type="PROSITE" id="PS01103">
    <property type="entry name" value="ASD"/>
    <property type="match status" value="1"/>
</dbReference>
<keyword evidence="9" id="KW-0486">Methionine biosynthesis</keyword>
<keyword evidence="6" id="KW-0791">Threonine biosynthesis</keyword>
<dbReference type="PANTHER" id="PTHR46718:SF1">
    <property type="entry name" value="ASPARTATE-SEMIALDEHYDE DEHYDROGENASE"/>
    <property type="match status" value="1"/>
</dbReference>
<dbReference type="SMART" id="SM00859">
    <property type="entry name" value="Semialdhyde_dh"/>
    <property type="match status" value="1"/>
</dbReference>
<evidence type="ECO:0000256" key="2">
    <source>
        <dbReference type="ARBA" id="ARBA00005097"/>
    </source>
</evidence>
<dbReference type="OrthoDB" id="1894490at2759"/>
<comment type="pathway">
    <text evidence="1">Amino-acid biosynthesis; L-methionine biosynthesis via de novo pathway; L-homoserine from L-aspartate: step 2/3.</text>
</comment>
<dbReference type="GO" id="GO:0050661">
    <property type="term" value="F:NADP binding"/>
    <property type="evidence" value="ECO:0007669"/>
    <property type="project" value="InterPro"/>
</dbReference>
<dbReference type="CDD" id="cd18130">
    <property type="entry name" value="ASADH_C_arch_fung_like"/>
    <property type="match status" value="1"/>
</dbReference>
<dbReference type="InterPro" id="IPR000319">
    <property type="entry name" value="Asp-semialdehyde_DH_CS"/>
</dbReference>
<keyword evidence="8" id="KW-0560">Oxidoreductase</keyword>
<keyword evidence="5" id="KW-0028">Amino-acid biosynthesis</keyword>
<comment type="similarity">
    <text evidence="3">Belongs to the aspartate-semialdehyde dehydrogenase family.</text>
</comment>
<sequence length="373" mass="40339">MSKNPDGKQIKVGILGATGTVGQRFITLLAKHPWFTIHVLGASSRSAGKTYAKAVMWKQTTPIPPVVRDMIVHECHSDHFAECAIIFSGLDADAAGEIESAFRSADLAIFSNAKNYRRDPSVPLIVPLVNDSHLSIIPQQRALQNPPLKKGFIVTNANCSTTGYVIPLRALERAFGPIESCLVTTMQAISGAGYPGVPSLDIIDNVVPYIGGEEEKMEWETLKILGGIADGDDGVKTFDMHARHPLRVSASCNRVPVIDGHTMCVSVRFQQRPPPSPQQVREALVAYTPEAQSIGCPSVPVHAIFVHEEPDRPQPRLDRYYQDGAGVSVGRVRQCPVLDIKFVVLANNISIGAATSSIINAELAVLKGVVKVE</sequence>
<evidence type="ECO:0000256" key="12">
    <source>
        <dbReference type="ARBA" id="ARBA00050041"/>
    </source>
</evidence>
<evidence type="ECO:0000256" key="6">
    <source>
        <dbReference type="ARBA" id="ARBA00022697"/>
    </source>
</evidence>
<dbReference type="STRING" id="930992.A0A0D0B8M7"/>
<reference evidence="16" key="2">
    <citation type="submission" date="2015-01" db="EMBL/GenBank/DDBJ databases">
        <title>Evolutionary Origins and Diversification of the Mycorrhizal Mutualists.</title>
        <authorList>
            <consortium name="DOE Joint Genome Institute"/>
            <consortium name="Mycorrhizal Genomics Consortium"/>
            <person name="Kohler A."/>
            <person name="Kuo A."/>
            <person name="Nagy L.G."/>
            <person name="Floudas D."/>
            <person name="Copeland A."/>
            <person name="Barry K.W."/>
            <person name="Cichocki N."/>
            <person name="Veneault-Fourrey C."/>
            <person name="LaButti K."/>
            <person name="Lindquist E.A."/>
            <person name="Lipzen A."/>
            <person name="Lundell T."/>
            <person name="Morin E."/>
            <person name="Murat C."/>
            <person name="Riley R."/>
            <person name="Ohm R."/>
            <person name="Sun H."/>
            <person name="Tunlid A."/>
            <person name="Henrissat B."/>
            <person name="Grigoriev I.V."/>
            <person name="Hibbett D.S."/>
            <person name="Martin F."/>
        </authorList>
    </citation>
    <scope>NUCLEOTIDE SEQUENCE [LARGE SCALE GENOMIC DNA]</scope>
    <source>
        <strain evidence="16">UH-Slu-Lm8-n1</strain>
    </source>
</reference>
<dbReference type="GO" id="GO:0051287">
    <property type="term" value="F:NAD binding"/>
    <property type="evidence" value="ECO:0007669"/>
    <property type="project" value="InterPro"/>
</dbReference>
<comment type="catalytic activity">
    <reaction evidence="10">
        <text>L-aspartate 4-semialdehyde + phosphate + NADP(+) = 4-phospho-L-aspartate + NADPH + H(+)</text>
        <dbReference type="Rhea" id="RHEA:24284"/>
        <dbReference type="ChEBI" id="CHEBI:15378"/>
        <dbReference type="ChEBI" id="CHEBI:43474"/>
        <dbReference type="ChEBI" id="CHEBI:57535"/>
        <dbReference type="ChEBI" id="CHEBI:57783"/>
        <dbReference type="ChEBI" id="CHEBI:58349"/>
        <dbReference type="ChEBI" id="CHEBI:537519"/>
        <dbReference type="EC" id="1.2.1.11"/>
    </reaction>
    <physiologicalReaction direction="right-to-left" evidence="10">
        <dbReference type="Rhea" id="RHEA:24286"/>
    </physiologicalReaction>
</comment>
<dbReference type="FunCoup" id="A0A0D0B8M7">
    <property type="interactions" value="217"/>
</dbReference>
<dbReference type="FunFam" id="3.30.360.10:FF:000016">
    <property type="entry name" value="Probable aspartate-semialdehyde dehydrogenase"/>
    <property type="match status" value="1"/>
</dbReference>
<evidence type="ECO:0000256" key="11">
    <source>
        <dbReference type="ARBA" id="ARBA00049950"/>
    </source>
</evidence>
<dbReference type="PANTHER" id="PTHR46718">
    <property type="entry name" value="ASPARTATE-SEMIALDEHYDE DEHYDROGENASE"/>
    <property type="match status" value="1"/>
</dbReference>
<reference evidence="15 16" key="1">
    <citation type="submission" date="2014-04" db="EMBL/GenBank/DDBJ databases">
        <authorList>
            <consortium name="DOE Joint Genome Institute"/>
            <person name="Kuo A."/>
            <person name="Ruytinx J."/>
            <person name="Rineau F."/>
            <person name="Colpaert J."/>
            <person name="Kohler A."/>
            <person name="Nagy L.G."/>
            <person name="Floudas D."/>
            <person name="Copeland A."/>
            <person name="Barry K.W."/>
            <person name="Cichocki N."/>
            <person name="Veneault-Fourrey C."/>
            <person name="LaButti K."/>
            <person name="Lindquist E.A."/>
            <person name="Lipzen A."/>
            <person name="Lundell T."/>
            <person name="Morin E."/>
            <person name="Murat C."/>
            <person name="Sun H."/>
            <person name="Tunlid A."/>
            <person name="Henrissat B."/>
            <person name="Grigoriev I.V."/>
            <person name="Hibbett D.S."/>
            <person name="Martin F."/>
            <person name="Nordberg H.P."/>
            <person name="Cantor M.N."/>
            <person name="Hua S.X."/>
        </authorList>
    </citation>
    <scope>NUCLEOTIDE SEQUENCE [LARGE SCALE GENOMIC DNA]</scope>
    <source>
        <strain evidence="15 16">UH-Slu-Lm8-n1</strain>
    </source>
</reference>
<evidence type="ECO:0000256" key="1">
    <source>
        <dbReference type="ARBA" id="ARBA00005021"/>
    </source>
</evidence>
<organism evidence="15 16">
    <name type="scientific">Suillus luteus UH-Slu-Lm8-n1</name>
    <dbReference type="NCBI Taxonomy" id="930992"/>
    <lineage>
        <taxon>Eukaryota</taxon>
        <taxon>Fungi</taxon>
        <taxon>Dikarya</taxon>
        <taxon>Basidiomycota</taxon>
        <taxon>Agaricomycotina</taxon>
        <taxon>Agaricomycetes</taxon>
        <taxon>Agaricomycetidae</taxon>
        <taxon>Boletales</taxon>
        <taxon>Suillineae</taxon>
        <taxon>Suillaceae</taxon>
        <taxon>Suillus</taxon>
    </lineage>
</organism>
<comment type="function">
    <text evidence="11">Catalyzes the NADPH-dependent formation of L-aspartate 4-semialdehyde (L-ASA) by the reductive dephosphorylation of 4-phospho-L-aspartate. Mediates the second step in the biosynthesis of amino acids that derive from aspartate (the aspartate family of amino acids), including methioinine and threonine, the latter of which is a precursor to isoleucine.</text>
</comment>
<dbReference type="InParanoid" id="A0A0D0B8M7"/>
<evidence type="ECO:0000256" key="5">
    <source>
        <dbReference type="ARBA" id="ARBA00022605"/>
    </source>
</evidence>
<dbReference type="GO" id="GO:0004073">
    <property type="term" value="F:aspartate-semialdehyde dehydrogenase activity"/>
    <property type="evidence" value="ECO:0007669"/>
    <property type="project" value="UniProtKB-EC"/>
</dbReference>
<dbReference type="GO" id="GO:0009086">
    <property type="term" value="P:methionine biosynthetic process"/>
    <property type="evidence" value="ECO:0007669"/>
    <property type="project" value="UniProtKB-KW"/>
</dbReference>
<dbReference type="FunFam" id="3.40.50.720:FF:000200">
    <property type="entry name" value="Aspartate-semialdehyde dehydrogenase"/>
    <property type="match status" value="1"/>
</dbReference>
<dbReference type="InterPro" id="IPR051823">
    <property type="entry name" value="ASADH-related"/>
</dbReference>
<proteinExistence type="inferred from homology"/>
<dbReference type="Gene3D" id="3.30.360.10">
    <property type="entry name" value="Dihydrodipicolinate Reductase, domain 2"/>
    <property type="match status" value="1"/>
</dbReference>
<dbReference type="HOGENOM" id="CLU_049966_1_0_1"/>
<dbReference type="Proteomes" id="UP000054485">
    <property type="component" value="Unassembled WGS sequence"/>
</dbReference>
<evidence type="ECO:0000256" key="9">
    <source>
        <dbReference type="ARBA" id="ARBA00023167"/>
    </source>
</evidence>
<dbReference type="UniPathway" id="UPA00051">
    <property type="reaction ID" value="UER00464"/>
</dbReference>
<evidence type="ECO:0000256" key="10">
    <source>
        <dbReference type="ARBA" id="ARBA00049864"/>
    </source>
</evidence>
<dbReference type="PIRSF" id="PIRSF000148">
    <property type="entry name" value="ASA_dh"/>
    <property type="match status" value="1"/>
</dbReference>
<name>A0A0D0B8M7_9AGAM</name>
<dbReference type="SUPFAM" id="SSF51735">
    <property type="entry name" value="NAD(P)-binding Rossmann-fold domains"/>
    <property type="match status" value="1"/>
</dbReference>
<evidence type="ECO:0000256" key="7">
    <source>
        <dbReference type="ARBA" id="ARBA00022857"/>
    </source>
</evidence>
<dbReference type="GO" id="GO:0009089">
    <property type="term" value="P:lysine biosynthetic process via diaminopimelate"/>
    <property type="evidence" value="ECO:0007669"/>
    <property type="project" value="UniProtKB-UniPathway"/>
</dbReference>
<evidence type="ECO:0000313" key="16">
    <source>
        <dbReference type="Proteomes" id="UP000054485"/>
    </source>
</evidence>
<evidence type="ECO:0000256" key="4">
    <source>
        <dbReference type="ARBA" id="ARBA00013120"/>
    </source>
</evidence>
<feature type="active site" description="Acyl-thioester intermediate" evidence="13">
    <location>
        <position position="159"/>
    </location>
</feature>
<dbReference type="NCBIfam" id="TIGR00978">
    <property type="entry name" value="asd_EA"/>
    <property type="match status" value="1"/>
</dbReference>
<comment type="pathway">
    <text evidence="2">Amino-acid biosynthesis; L-threonine biosynthesis; L-threonine from L-aspartate: step 2/5.</text>
</comment>
<dbReference type="GO" id="GO:0009088">
    <property type="term" value="P:threonine biosynthetic process"/>
    <property type="evidence" value="ECO:0007669"/>
    <property type="project" value="UniProtKB-UniPathway"/>
</dbReference>
<dbReference type="AlphaFoldDB" id="A0A0D0B8M7"/>
<evidence type="ECO:0000256" key="8">
    <source>
        <dbReference type="ARBA" id="ARBA00023002"/>
    </source>
</evidence>
<evidence type="ECO:0000256" key="3">
    <source>
        <dbReference type="ARBA" id="ARBA00010584"/>
    </source>
</evidence>
<dbReference type="Pfam" id="PF01118">
    <property type="entry name" value="Semialdhyde_dh"/>
    <property type="match status" value="1"/>
</dbReference>
<dbReference type="CDD" id="cd02315">
    <property type="entry name" value="ScASADH_like_N"/>
    <property type="match status" value="1"/>
</dbReference>
<gene>
    <name evidence="15" type="ORF">CY34DRAFT_807571</name>
</gene>
<dbReference type="GO" id="GO:0046983">
    <property type="term" value="F:protein dimerization activity"/>
    <property type="evidence" value="ECO:0007669"/>
    <property type="project" value="InterPro"/>
</dbReference>
<dbReference type="EMBL" id="KN835316">
    <property type="protein sequence ID" value="KIK40083.1"/>
    <property type="molecule type" value="Genomic_DNA"/>
</dbReference>
<keyword evidence="16" id="KW-1185">Reference proteome</keyword>
<dbReference type="InterPro" id="IPR005676">
    <property type="entry name" value="Asp_semi-ald_DH_pep-lack"/>
</dbReference>
<dbReference type="InterPro" id="IPR012280">
    <property type="entry name" value="Semialdhyde_DH_dimer_dom"/>
</dbReference>
<dbReference type="UniPathway" id="UPA00050">
    <property type="reaction ID" value="UER00463"/>
</dbReference>
<protein>
    <recommendedName>
        <fullName evidence="12">Aspartate-semialdehyde dehydrogenase</fullName>
        <ecNumber evidence="4">1.2.1.11</ecNumber>
    </recommendedName>
</protein>
<dbReference type="InterPro" id="IPR036291">
    <property type="entry name" value="NAD(P)-bd_dom_sf"/>
</dbReference>
<evidence type="ECO:0000256" key="13">
    <source>
        <dbReference type="PIRSR" id="PIRSR000148-1"/>
    </source>
</evidence>
<dbReference type="Gene3D" id="3.40.50.720">
    <property type="entry name" value="NAD(P)-binding Rossmann-like Domain"/>
    <property type="match status" value="1"/>
</dbReference>
<evidence type="ECO:0000313" key="15">
    <source>
        <dbReference type="EMBL" id="KIK40083.1"/>
    </source>
</evidence>
<keyword evidence="7" id="KW-0521">NADP</keyword>
<dbReference type="NCBIfam" id="NF006416">
    <property type="entry name" value="PRK08664.1"/>
    <property type="match status" value="1"/>
</dbReference>
<feature type="active site" description="Proton acceptor" evidence="13">
    <location>
        <position position="261"/>
    </location>
</feature>
<evidence type="ECO:0000259" key="14">
    <source>
        <dbReference type="SMART" id="SM00859"/>
    </source>
</evidence>
<dbReference type="UniPathway" id="UPA00034">
    <property type="reaction ID" value="UER00016"/>
</dbReference>
<dbReference type="EC" id="1.2.1.11" evidence="4"/>
<accession>A0A0D0B8M7</accession>
<dbReference type="SUPFAM" id="SSF55347">
    <property type="entry name" value="Glyceraldehyde-3-phosphate dehydrogenase-like, C-terminal domain"/>
    <property type="match status" value="1"/>
</dbReference>
<feature type="domain" description="Semialdehyde dehydrogenase NAD-binding" evidence="14">
    <location>
        <begin position="11"/>
        <end position="137"/>
    </location>
</feature>
<dbReference type="Pfam" id="PF02774">
    <property type="entry name" value="Semialdhyde_dhC"/>
    <property type="match status" value="1"/>
</dbReference>
<dbReference type="InterPro" id="IPR000534">
    <property type="entry name" value="Semialdehyde_DH_NAD-bd"/>
</dbReference>